<proteinExistence type="inferred from homology"/>
<feature type="domain" description="DNA polymerase III beta sliding clamp C-terminal" evidence="12">
    <location>
        <begin position="246"/>
        <end position="367"/>
    </location>
</feature>
<keyword evidence="8" id="KW-0238">DNA-binding</keyword>
<keyword evidence="7 9" id="KW-0239">DNA-directed DNA polymerase</keyword>
<evidence type="ECO:0000256" key="9">
    <source>
        <dbReference type="PIRNR" id="PIRNR000804"/>
    </source>
</evidence>
<dbReference type="Gene3D" id="3.10.150.10">
    <property type="entry name" value="DNA Polymerase III, subunit A, domain 2"/>
    <property type="match status" value="3"/>
</dbReference>
<name>A0A7U3LGA1_9ACTN</name>
<reference evidence="13 14" key="1">
    <citation type="journal article" date="2020" name="Sci. Rep.">
        <title>beta-carboline chemical signals induce reveromycin production through a LuxR family regulator in Streptomyces sp. SN-593.</title>
        <authorList>
            <person name="Panthee S."/>
            <person name="Kito N."/>
            <person name="Hayashi T."/>
            <person name="Shimizu T."/>
            <person name="Ishikawa J."/>
            <person name="Hamamoto H."/>
            <person name="Osada H."/>
            <person name="Takahashi S."/>
        </authorList>
    </citation>
    <scope>NUCLEOTIDE SEQUENCE [LARGE SCALE GENOMIC DNA]</scope>
    <source>
        <strain evidence="13 14">SN-593</strain>
        <plasmid evidence="13 14">pRVR1</plasmid>
    </source>
</reference>
<gene>
    <name evidence="13" type="ORF">RVR_P194</name>
</gene>
<keyword evidence="3 9" id="KW-0963">Cytoplasm</keyword>
<dbReference type="PANTHER" id="PTHR30478:SF0">
    <property type="entry name" value="BETA SLIDING CLAMP"/>
    <property type="match status" value="1"/>
</dbReference>
<evidence type="ECO:0000259" key="10">
    <source>
        <dbReference type="Pfam" id="PF00712"/>
    </source>
</evidence>
<evidence type="ECO:0000256" key="2">
    <source>
        <dbReference type="ARBA" id="ARBA00010752"/>
    </source>
</evidence>
<dbReference type="Pfam" id="PF02768">
    <property type="entry name" value="DNA_pol3_beta_3"/>
    <property type="match status" value="1"/>
</dbReference>
<dbReference type="PANTHER" id="PTHR30478">
    <property type="entry name" value="DNA POLYMERASE III SUBUNIT BETA"/>
    <property type="match status" value="1"/>
</dbReference>
<keyword evidence="6 9" id="KW-0235">DNA replication</keyword>
<dbReference type="NCBIfam" id="TIGR00663">
    <property type="entry name" value="dnan"/>
    <property type="match status" value="1"/>
</dbReference>
<evidence type="ECO:0000256" key="6">
    <source>
        <dbReference type="ARBA" id="ARBA00022705"/>
    </source>
</evidence>
<evidence type="ECO:0000313" key="14">
    <source>
        <dbReference type="Proteomes" id="UP000595703"/>
    </source>
</evidence>
<evidence type="ECO:0000259" key="11">
    <source>
        <dbReference type="Pfam" id="PF02767"/>
    </source>
</evidence>
<evidence type="ECO:0000259" key="12">
    <source>
        <dbReference type="Pfam" id="PF02768"/>
    </source>
</evidence>
<dbReference type="EMBL" id="AP018366">
    <property type="protein sequence ID" value="BBG20711.1"/>
    <property type="molecule type" value="Genomic_DNA"/>
</dbReference>
<keyword evidence="5 9" id="KW-0548">Nucleotidyltransferase</keyword>
<dbReference type="Pfam" id="PF00712">
    <property type="entry name" value="DNA_pol3_beta"/>
    <property type="match status" value="1"/>
</dbReference>
<dbReference type="InterPro" id="IPR046938">
    <property type="entry name" value="DNA_clamp_sf"/>
</dbReference>
<comment type="subcellular location">
    <subcellularLocation>
        <location evidence="1 9">Cytoplasm</location>
    </subcellularLocation>
</comment>
<keyword evidence="13" id="KW-0614">Plasmid</keyword>
<evidence type="ECO:0000256" key="1">
    <source>
        <dbReference type="ARBA" id="ARBA00004496"/>
    </source>
</evidence>
<dbReference type="GO" id="GO:0003887">
    <property type="term" value="F:DNA-directed DNA polymerase activity"/>
    <property type="evidence" value="ECO:0007669"/>
    <property type="project" value="UniProtKB-UniRule"/>
</dbReference>
<evidence type="ECO:0000256" key="3">
    <source>
        <dbReference type="ARBA" id="ARBA00022490"/>
    </source>
</evidence>
<evidence type="ECO:0000256" key="7">
    <source>
        <dbReference type="ARBA" id="ARBA00022932"/>
    </source>
</evidence>
<evidence type="ECO:0000256" key="8">
    <source>
        <dbReference type="ARBA" id="ARBA00023125"/>
    </source>
</evidence>
<evidence type="ECO:0000313" key="13">
    <source>
        <dbReference type="EMBL" id="BBG20711.1"/>
    </source>
</evidence>
<dbReference type="Proteomes" id="UP000595703">
    <property type="component" value="Plasmid pRVR1"/>
</dbReference>
<comment type="subunit">
    <text evidence="9">Forms a ring-shaped head-to-tail homodimer around DNA.</text>
</comment>
<evidence type="ECO:0000256" key="4">
    <source>
        <dbReference type="ARBA" id="ARBA00022679"/>
    </source>
</evidence>
<keyword evidence="14" id="KW-1185">Reference proteome</keyword>
<dbReference type="GO" id="GO:0005737">
    <property type="term" value="C:cytoplasm"/>
    <property type="evidence" value="ECO:0007669"/>
    <property type="project" value="UniProtKB-SubCell"/>
</dbReference>
<dbReference type="AlphaFoldDB" id="A0A7U3LGA1"/>
<feature type="domain" description="DNA polymerase III beta sliding clamp central" evidence="11">
    <location>
        <begin position="128"/>
        <end position="244"/>
    </location>
</feature>
<organism evidence="13 14">
    <name type="scientific">Actinacidiphila reveromycinica</name>
    <dbReference type="NCBI Taxonomy" id="659352"/>
    <lineage>
        <taxon>Bacteria</taxon>
        <taxon>Bacillati</taxon>
        <taxon>Actinomycetota</taxon>
        <taxon>Actinomycetes</taxon>
        <taxon>Kitasatosporales</taxon>
        <taxon>Streptomycetaceae</taxon>
        <taxon>Actinacidiphila</taxon>
    </lineage>
</organism>
<dbReference type="GO" id="GO:0006271">
    <property type="term" value="P:DNA strand elongation involved in DNA replication"/>
    <property type="evidence" value="ECO:0007669"/>
    <property type="project" value="TreeGrafter"/>
</dbReference>
<comment type="function">
    <text evidence="9">Confers DNA tethering and processivity to DNA polymerases and other proteins. Acts as a clamp, forming a ring around DNA (a reaction catalyzed by the clamp-loading complex) which diffuses in an ATP-independent manner freely and bidirectionally along dsDNA. Initially characterized for its ability to contact the catalytic subunit of DNA polymerase III (Pol III), a complex, multichain enzyme responsible for most of the replicative synthesis in bacteria; Pol III exhibits 3'-5' exonuclease proofreading activity. The beta chain is required for initiation of replication as well as for processivity of DNA replication.</text>
</comment>
<comment type="similarity">
    <text evidence="2 9">Belongs to the beta sliding clamp family.</text>
</comment>
<dbReference type="InterPro" id="IPR022634">
    <property type="entry name" value="DNA_polIII_beta_N"/>
</dbReference>
<dbReference type="PIRSF" id="PIRSF000804">
    <property type="entry name" value="DNA_pol_III_b"/>
    <property type="match status" value="1"/>
</dbReference>
<dbReference type="SMART" id="SM00480">
    <property type="entry name" value="POL3Bc"/>
    <property type="match status" value="1"/>
</dbReference>
<dbReference type="InterPro" id="IPR001001">
    <property type="entry name" value="DNA_polIII_beta"/>
</dbReference>
<dbReference type="SUPFAM" id="SSF55979">
    <property type="entry name" value="DNA clamp"/>
    <property type="match status" value="3"/>
</dbReference>
<dbReference type="CDD" id="cd00140">
    <property type="entry name" value="beta_clamp"/>
    <property type="match status" value="1"/>
</dbReference>
<dbReference type="GO" id="GO:0009360">
    <property type="term" value="C:DNA polymerase III complex"/>
    <property type="evidence" value="ECO:0007669"/>
    <property type="project" value="InterPro"/>
</dbReference>
<evidence type="ECO:0000256" key="5">
    <source>
        <dbReference type="ARBA" id="ARBA00022695"/>
    </source>
</evidence>
<geneLocation type="plasmid" evidence="13 14">
    <name>pRVR1</name>
</geneLocation>
<dbReference type="Pfam" id="PF02767">
    <property type="entry name" value="DNA_pol3_beta_2"/>
    <property type="match status" value="1"/>
</dbReference>
<sequence>MKLTIPRSALAHVVTSASRALPHRPPIPVLAGLLLKAADNQLAVSAFDYDTSMTAATGAAAIGEPGQVLVSGRLLADIVKSLRTADVTLHTEGVRLLVESGSARFTLHTLPLEEYPTLPLTPAVSGTVNATAFAEAVAKVTVACAADDTLPVLTGVRLALEGEELLLSATDRYRFAVQSLPWEPFSGDATATALVPGSSLLDITKALPEAGNVSLALPSDAGMVGVTADNLRATTRCLEGDLPQHKKLFPDEFPSEVTVDTSELVAAVKRVALVLERNTPVTLAFLGTSLTLTGGTSDDASAEDRIACELDGAPVDISFNPAFLLDGLATIGAKQARISISAPTKPALLRAAGEPDNTGKYLIMPVRMSG</sequence>
<accession>A0A7U3LGA1</accession>
<keyword evidence="4 9" id="KW-0808">Transferase</keyword>
<dbReference type="GO" id="GO:0003677">
    <property type="term" value="F:DNA binding"/>
    <property type="evidence" value="ECO:0007669"/>
    <property type="project" value="UniProtKB-UniRule"/>
</dbReference>
<feature type="domain" description="DNA polymerase III beta sliding clamp N-terminal" evidence="10">
    <location>
        <begin position="1"/>
        <end position="119"/>
    </location>
</feature>
<protein>
    <recommendedName>
        <fullName evidence="9">Beta sliding clamp</fullName>
    </recommendedName>
</protein>
<dbReference type="InterPro" id="IPR022637">
    <property type="entry name" value="DNA_polIII_beta_cen"/>
</dbReference>
<dbReference type="InterPro" id="IPR022635">
    <property type="entry name" value="DNA_polIII_beta_C"/>
</dbReference>
<dbReference type="GO" id="GO:0008408">
    <property type="term" value="F:3'-5' exonuclease activity"/>
    <property type="evidence" value="ECO:0007669"/>
    <property type="project" value="InterPro"/>
</dbReference>
<dbReference type="KEGG" id="arev:RVR_P194"/>
<dbReference type="RefSeq" id="WP_202239865.1">
    <property type="nucleotide sequence ID" value="NZ_AP018366.1"/>
</dbReference>